<gene>
    <name evidence="1" type="ORF">LCGC14_1028650</name>
</gene>
<dbReference type="EMBL" id="LAZR01004159">
    <property type="protein sequence ID" value="KKN11234.1"/>
    <property type="molecule type" value="Genomic_DNA"/>
</dbReference>
<accession>A0A0F9MZT1</accession>
<reference evidence="1" key="1">
    <citation type="journal article" date="2015" name="Nature">
        <title>Complex archaea that bridge the gap between prokaryotes and eukaryotes.</title>
        <authorList>
            <person name="Spang A."/>
            <person name="Saw J.H."/>
            <person name="Jorgensen S.L."/>
            <person name="Zaremba-Niedzwiedzka K."/>
            <person name="Martijn J."/>
            <person name="Lind A.E."/>
            <person name="van Eijk R."/>
            <person name="Schleper C."/>
            <person name="Guy L."/>
            <person name="Ettema T.J."/>
        </authorList>
    </citation>
    <scope>NUCLEOTIDE SEQUENCE</scope>
</reference>
<name>A0A0F9MZT1_9ZZZZ</name>
<proteinExistence type="predicted"/>
<dbReference type="AlphaFoldDB" id="A0A0F9MZT1"/>
<feature type="non-terminal residue" evidence="1">
    <location>
        <position position="1"/>
    </location>
</feature>
<sequence length="61" mass="7382">IKIVERVLNSEIKEERIVIKGNIDRHWNIVNELNFVKRELLKEINNPENKSDWVRKKNENS</sequence>
<organism evidence="1">
    <name type="scientific">marine sediment metagenome</name>
    <dbReference type="NCBI Taxonomy" id="412755"/>
    <lineage>
        <taxon>unclassified sequences</taxon>
        <taxon>metagenomes</taxon>
        <taxon>ecological metagenomes</taxon>
    </lineage>
</organism>
<comment type="caution">
    <text evidence="1">The sequence shown here is derived from an EMBL/GenBank/DDBJ whole genome shotgun (WGS) entry which is preliminary data.</text>
</comment>
<protein>
    <submittedName>
        <fullName evidence="1">Uncharacterized protein</fullName>
    </submittedName>
</protein>
<evidence type="ECO:0000313" key="1">
    <source>
        <dbReference type="EMBL" id="KKN11234.1"/>
    </source>
</evidence>